<dbReference type="GO" id="GO:0034335">
    <property type="term" value="F:DNA negative supercoiling activity"/>
    <property type="evidence" value="ECO:0007669"/>
    <property type="project" value="UniProtKB-ARBA"/>
</dbReference>
<feature type="domain" description="Topo IIA-type catalytic" evidence="12">
    <location>
        <begin position="41"/>
        <end position="507"/>
    </location>
</feature>
<dbReference type="HAMAP" id="MF_01897">
    <property type="entry name" value="GyrA"/>
    <property type="match status" value="1"/>
</dbReference>
<dbReference type="Gene3D" id="2.120.10.90">
    <property type="entry name" value="DNA gyrase/topoisomerase IV, subunit A, C-terminal"/>
    <property type="match status" value="1"/>
</dbReference>
<evidence type="ECO:0000256" key="7">
    <source>
        <dbReference type="ARBA" id="ARBA00023235"/>
    </source>
</evidence>
<dbReference type="Gene3D" id="3.30.1360.40">
    <property type="match status" value="1"/>
</dbReference>
<gene>
    <name evidence="9 13" type="primary">gyrA</name>
    <name evidence="13" type="ORF">H9811_09740</name>
</gene>
<comment type="subcellular location">
    <subcellularLocation>
        <location evidence="9">Cytoplasm</location>
    </subcellularLocation>
</comment>
<keyword evidence="9" id="KW-0963">Cytoplasm</keyword>
<dbReference type="InterPro" id="IPR013757">
    <property type="entry name" value="Topo_IIA_A_a_sf"/>
</dbReference>
<dbReference type="GO" id="GO:0003677">
    <property type="term" value="F:DNA binding"/>
    <property type="evidence" value="ECO:0007669"/>
    <property type="project" value="UniProtKB-UniRule"/>
</dbReference>
<dbReference type="InterPro" id="IPR013758">
    <property type="entry name" value="Topo_IIA_A/C_ab"/>
</dbReference>
<comment type="function">
    <text evidence="9">A type II topoisomerase that negatively supercoils closed circular double-stranded (ds) DNA in an ATP-dependent manner to modulate DNA topology and maintain chromosomes in an underwound state. Negative supercoiling favors strand separation, and DNA replication, transcription, recombination and repair, all of which involve strand separation. Also able to catalyze the interconversion of other topological isomers of dsDNA rings, including catenanes and knotted rings. Type II topoisomerases break and join 2 DNA strands simultaneously in an ATP-dependent manner.</text>
</comment>
<dbReference type="GO" id="GO:0009330">
    <property type="term" value="C:DNA topoisomerase type II (double strand cut, ATP-hydrolyzing) complex"/>
    <property type="evidence" value="ECO:0007669"/>
    <property type="project" value="TreeGrafter"/>
</dbReference>
<dbReference type="CDD" id="cd00187">
    <property type="entry name" value="TOP4c"/>
    <property type="match status" value="1"/>
</dbReference>
<evidence type="ECO:0000256" key="10">
    <source>
        <dbReference type="PROSITE-ProRule" id="PRU01384"/>
    </source>
</evidence>
<dbReference type="Gene3D" id="3.90.199.10">
    <property type="entry name" value="Topoisomerase II, domain 5"/>
    <property type="match status" value="1"/>
</dbReference>
<evidence type="ECO:0000256" key="4">
    <source>
        <dbReference type="ARBA" id="ARBA00022840"/>
    </source>
</evidence>
<comment type="subunit">
    <text evidence="9">Heterotetramer, composed of two GyrA and two GyrB chains. In the heterotetramer, GyrA contains the active site tyrosine that forms a transient covalent intermediate with DNA, while GyrB binds cofactors and catalyzes ATP hydrolysis.</text>
</comment>
<dbReference type="InterPro" id="IPR035516">
    <property type="entry name" value="Gyrase/topoIV_suA_C"/>
</dbReference>
<sequence length="856" mass="94651">MEENIIMVPGSGTKVIERDVKQEIETAFLDYSMSVIVSRALPDVRDGLKPVHRRILYTMHERGNDPQHPYRKSADTVGAVLGSYHPHGDASVYDAMVRLAQDFSLRYPLVDGQGNFGSVDGDPPAAYRYTEARMSKIACEMLTDIEKETVDWDPNFDETKKEPHVLPSRFPNLLVNGSQGIAVGMATNIPPHNLREVVGGMCALMDDPEIDLAGLMEYVKGPDFPTGGIIMGRSGIRAAYATGRGKITLRGRAEIVEKKNGRYEILITEIPYMVNKTRLIESIADLVKDKRIEGISDLNDESSSRTGMKIVVELKKDANPQVVLNQLYRYTQLQDTVGVIMLALDDGVPKIMSLKTVMERYIEFQMEVIRRRTAFDLKKAQEREHILEGLRKAVDIVDEIIATIRACKGGFAEARVAVMERFDFDEPQADAIVKLQLGRLAGLEILKIEQELGELREAIADYKDILANDEHVKRIVKTDLTALADKYGDERRTSIEAVSGEVDIEDLIPEETCVFTLTHEGYIKRTALDTYQAQNRGGRGVQGMTQKDDDFTEELFVGSTHDYMLFMTDQGRVYRLKGYQVPEGSRTAKGSHIVNLLQLQEGEKVTLMLQQSAKADEDNTYLTMVTRQGLIKRTPLSQFRNIRKAGLIALGLNEGDALVWSHLTGGDDEIIVATHDGAAIHFTESGARAMGRTGHGVRVIKLREGDYVIGAGVCRPGGTVLTITEEGKGRRSRIDDYRITKRGGLGIRNYAKGGVAGIKIVDDTDDLILISANGILIRIHASDINVQSRYGSGVRVMRLAEGDKVAMVARVDRDNEAETAKVEADAGDDAEPSAEELAAIEAAERADEAADVPDDE</sequence>
<dbReference type="InterPro" id="IPR050220">
    <property type="entry name" value="Type_II_DNA_Topoisomerases"/>
</dbReference>
<evidence type="ECO:0000313" key="13">
    <source>
        <dbReference type="EMBL" id="HIZ42829.1"/>
    </source>
</evidence>
<keyword evidence="5 9" id="KW-0799">Topoisomerase</keyword>
<evidence type="ECO:0000313" key="14">
    <source>
        <dbReference type="Proteomes" id="UP000824048"/>
    </source>
</evidence>
<dbReference type="GO" id="GO:0006265">
    <property type="term" value="P:DNA topological change"/>
    <property type="evidence" value="ECO:0007669"/>
    <property type="project" value="UniProtKB-UniRule"/>
</dbReference>
<keyword evidence="6 9" id="KW-0238">DNA-binding</keyword>
<dbReference type="PANTHER" id="PTHR43493:SF5">
    <property type="entry name" value="DNA GYRASE SUBUNIT A, CHLOROPLASTIC_MITOCHONDRIAL"/>
    <property type="match status" value="1"/>
</dbReference>
<evidence type="ECO:0000256" key="5">
    <source>
        <dbReference type="ARBA" id="ARBA00023029"/>
    </source>
</evidence>
<keyword evidence="7 9" id="KW-0413">Isomerase</keyword>
<evidence type="ECO:0000259" key="12">
    <source>
        <dbReference type="PROSITE" id="PS52040"/>
    </source>
</evidence>
<keyword evidence="3 9" id="KW-0547">Nucleotide-binding</keyword>
<evidence type="ECO:0000256" key="1">
    <source>
        <dbReference type="ARBA" id="ARBA00000185"/>
    </source>
</evidence>
<comment type="caution">
    <text evidence="13">The sequence shown here is derived from an EMBL/GenBank/DDBJ whole genome shotgun (WGS) entry which is preliminary data.</text>
</comment>
<dbReference type="SUPFAM" id="SSF101904">
    <property type="entry name" value="GyrA/ParC C-terminal domain-like"/>
    <property type="match status" value="1"/>
</dbReference>
<comment type="miscellaneous">
    <text evidence="9">Few gyrases are as efficient as E.coli at forming negative supercoils. Not all organisms have 2 type II topoisomerases; in organisms with a single type II topoisomerase this enzyme also has to decatenate newly replicated chromosomes.</text>
</comment>
<dbReference type="FunFam" id="3.90.199.10:FF:000001">
    <property type="entry name" value="DNA gyrase subunit A"/>
    <property type="match status" value="1"/>
</dbReference>
<dbReference type="Pfam" id="PF03989">
    <property type="entry name" value="DNA_gyraseA_C"/>
    <property type="match status" value="6"/>
</dbReference>
<keyword evidence="4 9" id="KW-0067">ATP-binding</keyword>
<dbReference type="NCBIfam" id="NF004043">
    <property type="entry name" value="PRK05560.1"/>
    <property type="match status" value="1"/>
</dbReference>
<evidence type="ECO:0000256" key="2">
    <source>
        <dbReference type="ARBA" id="ARBA00008263"/>
    </source>
</evidence>
<dbReference type="PANTHER" id="PTHR43493">
    <property type="entry name" value="DNA GYRASE/TOPOISOMERASE SUBUNIT A"/>
    <property type="match status" value="1"/>
</dbReference>
<dbReference type="SMART" id="SM00434">
    <property type="entry name" value="TOP4c"/>
    <property type="match status" value="1"/>
</dbReference>
<dbReference type="FunFam" id="2.120.10.90:FF:000005">
    <property type="entry name" value="DNA topoisomerase 4 subunit A"/>
    <property type="match status" value="1"/>
</dbReference>
<dbReference type="InterPro" id="IPR005743">
    <property type="entry name" value="GyrA"/>
</dbReference>
<accession>A0A9D2ERY1</accession>
<dbReference type="InterPro" id="IPR002205">
    <property type="entry name" value="Topo_IIA_dom_A"/>
</dbReference>
<dbReference type="GO" id="GO:0006261">
    <property type="term" value="P:DNA-templated DNA replication"/>
    <property type="evidence" value="ECO:0007669"/>
    <property type="project" value="UniProtKB-UniRule"/>
</dbReference>
<dbReference type="GO" id="GO:0005524">
    <property type="term" value="F:ATP binding"/>
    <property type="evidence" value="ECO:0007669"/>
    <property type="project" value="UniProtKB-UniRule"/>
</dbReference>
<proteinExistence type="inferred from homology"/>
<dbReference type="SUPFAM" id="SSF56719">
    <property type="entry name" value="Type II DNA topoisomerase"/>
    <property type="match status" value="1"/>
</dbReference>
<dbReference type="NCBIfam" id="TIGR01063">
    <property type="entry name" value="gyrA"/>
    <property type="match status" value="1"/>
</dbReference>
<dbReference type="EMBL" id="DXBP01000058">
    <property type="protein sequence ID" value="HIZ42829.1"/>
    <property type="molecule type" value="Genomic_DNA"/>
</dbReference>
<dbReference type="FunFam" id="3.30.1360.40:FF:000002">
    <property type="entry name" value="DNA gyrase subunit A"/>
    <property type="match status" value="1"/>
</dbReference>
<comment type="subunit">
    <text evidence="8">Heterotetramer composed of ParC and ParE.</text>
</comment>
<protein>
    <recommendedName>
        <fullName evidence="9">DNA gyrase subunit A</fullName>
        <ecNumber evidence="9">5.6.2.2</ecNumber>
    </recommendedName>
</protein>
<feature type="active site" description="O-(5'-phospho-DNA)-tyrosine intermediate" evidence="9 10">
    <location>
        <position position="129"/>
    </location>
</feature>
<dbReference type="Pfam" id="PF00521">
    <property type="entry name" value="DNA_topoisoIV"/>
    <property type="match status" value="1"/>
</dbReference>
<evidence type="ECO:0000256" key="11">
    <source>
        <dbReference type="SAM" id="MobiDB-lite"/>
    </source>
</evidence>
<dbReference type="Proteomes" id="UP000824048">
    <property type="component" value="Unassembled WGS sequence"/>
</dbReference>
<evidence type="ECO:0000256" key="8">
    <source>
        <dbReference type="ARBA" id="ARBA00063644"/>
    </source>
</evidence>
<dbReference type="AlphaFoldDB" id="A0A9D2ERY1"/>
<feature type="compositionally biased region" description="Acidic residues" evidence="11">
    <location>
        <begin position="825"/>
        <end position="834"/>
    </location>
</feature>
<reference evidence="13" key="1">
    <citation type="journal article" date="2021" name="PeerJ">
        <title>Extensive microbial diversity within the chicken gut microbiome revealed by metagenomics and culture.</title>
        <authorList>
            <person name="Gilroy R."/>
            <person name="Ravi A."/>
            <person name="Getino M."/>
            <person name="Pursley I."/>
            <person name="Horton D.L."/>
            <person name="Alikhan N.F."/>
            <person name="Baker D."/>
            <person name="Gharbi K."/>
            <person name="Hall N."/>
            <person name="Watson M."/>
            <person name="Adriaenssens E.M."/>
            <person name="Foster-Nyarko E."/>
            <person name="Jarju S."/>
            <person name="Secka A."/>
            <person name="Antonio M."/>
            <person name="Oren A."/>
            <person name="Chaudhuri R.R."/>
            <person name="La Ragione R."/>
            <person name="Hildebrand F."/>
            <person name="Pallen M.J."/>
        </authorList>
    </citation>
    <scope>NUCLEOTIDE SEQUENCE</scope>
    <source>
        <strain evidence="13">ChiSxjej1B13-11774</strain>
    </source>
</reference>
<dbReference type="GO" id="GO:0005694">
    <property type="term" value="C:chromosome"/>
    <property type="evidence" value="ECO:0007669"/>
    <property type="project" value="InterPro"/>
</dbReference>
<evidence type="ECO:0000256" key="3">
    <source>
        <dbReference type="ARBA" id="ARBA00022741"/>
    </source>
</evidence>
<dbReference type="InterPro" id="IPR006691">
    <property type="entry name" value="GyrA/parC_rep"/>
</dbReference>
<comment type="similarity">
    <text evidence="2 9">Belongs to the type II topoisomerase GyrA/ParC subunit family.</text>
</comment>
<dbReference type="Gene3D" id="1.10.268.10">
    <property type="entry name" value="Topoisomerase, domain 3"/>
    <property type="match status" value="1"/>
</dbReference>
<dbReference type="GO" id="GO:0005737">
    <property type="term" value="C:cytoplasm"/>
    <property type="evidence" value="ECO:0007669"/>
    <property type="project" value="UniProtKB-SubCell"/>
</dbReference>
<dbReference type="NCBIfam" id="NF004044">
    <property type="entry name" value="PRK05561.1"/>
    <property type="match status" value="1"/>
</dbReference>
<reference evidence="13" key="2">
    <citation type="submission" date="2021-04" db="EMBL/GenBank/DDBJ databases">
        <authorList>
            <person name="Gilroy R."/>
        </authorList>
    </citation>
    <scope>NUCLEOTIDE SEQUENCE</scope>
    <source>
        <strain evidence="13">ChiSxjej1B13-11774</strain>
    </source>
</reference>
<feature type="short sequence motif" description="GyrA-box" evidence="9">
    <location>
        <begin position="534"/>
        <end position="540"/>
    </location>
</feature>
<evidence type="ECO:0000256" key="6">
    <source>
        <dbReference type="ARBA" id="ARBA00023125"/>
    </source>
</evidence>
<organism evidence="13 14">
    <name type="scientific">Candidatus Gemmiger excrementigallinarum</name>
    <dbReference type="NCBI Taxonomy" id="2838609"/>
    <lineage>
        <taxon>Bacteria</taxon>
        <taxon>Bacillati</taxon>
        <taxon>Bacillota</taxon>
        <taxon>Clostridia</taxon>
        <taxon>Eubacteriales</taxon>
        <taxon>Gemmiger</taxon>
    </lineage>
</organism>
<comment type="catalytic activity">
    <reaction evidence="1 9 10">
        <text>ATP-dependent breakage, passage and rejoining of double-stranded DNA.</text>
        <dbReference type="EC" id="5.6.2.2"/>
    </reaction>
</comment>
<evidence type="ECO:0000256" key="9">
    <source>
        <dbReference type="HAMAP-Rule" id="MF_01897"/>
    </source>
</evidence>
<feature type="compositionally biased region" description="Basic and acidic residues" evidence="11">
    <location>
        <begin position="815"/>
        <end position="824"/>
    </location>
</feature>
<feature type="region of interest" description="Disordered" evidence="11">
    <location>
        <begin position="815"/>
        <end position="835"/>
    </location>
</feature>
<name>A0A9D2ERY1_9FIRM</name>
<dbReference type="InterPro" id="IPR013760">
    <property type="entry name" value="Topo_IIA-like_dom_sf"/>
</dbReference>
<dbReference type="PROSITE" id="PS52040">
    <property type="entry name" value="TOPO_IIA"/>
    <property type="match status" value="1"/>
</dbReference>
<dbReference type="FunFam" id="1.10.268.10:FF:000001">
    <property type="entry name" value="DNA gyrase subunit A"/>
    <property type="match status" value="1"/>
</dbReference>
<dbReference type="EC" id="5.6.2.2" evidence="9"/>